<feature type="signal peptide" evidence="2">
    <location>
        <begin position="1"/>
        <end position="34"/>
    </location>
</feature>
<name>A0A4Y9R259_9MICO</name>
<reference evidence="4 5" key="1">
    <citation type="journal article" date="2018" name="J. Microbiol.">
        <title>Leifsonia flava sp. nov., a novel actinobacterium isolated from the rhizosphere of Aquilegia viridiflora.</title>
        <authorList>
            <person name="Cai Y."/>
            <person name="Tao W.Z."/>
            <person name="Ma Y.J."/>
            <person name="Cheng J."/>
            <person name="Zhang M.Y."/>
            <person name="Zhang Y.X."/>
        </authorList>
    </citation>
    <scope>NUCLEOTIDE SEQUENCE [LARGE SCALE GENOMIC DNA]</scope>
    <source>
        <strain evidence="4 5">SYP-B2174</strain>
    </source>
</reference>
<comment type="caution">
    <text evidence="4">The sequence shown here is derived from an EMBL/GenBank/DDBJ whole genome shotgun (WGS) entry which is preliminary data.</text>
</comment>
<dbReference type="RefSeq" id="WP_135119315.1">
    <property type="nucleotide sequence ID" value="NZ_SPQZ01000002.1"/>
</dbReference>
<dbReference type="Proteomes" id="UP000298127">
    <property type="component" value="Unassembled WGS sequence"/>
</dbReference>
<dbReference type="PROSITE" id="PS51318">
    <property type="entry name" value="TAT"/>
    <property type="match status" value="1"/>
</dbReference>
<proteinExistence type="predicted"/>
<dbReference type="EMBL" id="SPQZ01000002">
    <property type="protein sequence ID" value="TFV98781.1"/>
    <property type="molecule type" value="Genomic_DNA"/>
</dbReference>
<dbReference type="InterPro" id="IPR025510">
    <property type="entry name" value="DUF4397"/>
</dbReference>
<dbReference type="InterPro" id="IPR006311">
    <property type="entry name" value="TAT_signal"/>
</dbReference>
<keyword evidence="2" id="KW-0732">Signal</keyword>
<evidence type="ECO:0000313" key="4">
    <source>
        <dbReference type="EMBL" id="TFV98781.1"/>
    </source>
</evidence>
<sequence length="270" mass="26919">MPHHGSRTRRALRTVTAAAIVAIGFAFTPSAATAADAGTGWLRLGHLSPDTKSVDVEVTAPNGDTVLELNGVSYGDVSPYSELQSGTYTVSMVPEGSSAATAPVISADIEVPAKSAMTVVAYGPTSDLEVKAVEDDLAPPTAGFGRIRLFQASTITDSVDVETSTGLPIAKDAAAGTVTDYAEIPAGSWTLELTGGDAAASSDVDVAAGSVSTLFVLDTADGGLTILPIVDSAAVGRSPDGGVQTGGGGTAPGGSLFTAGRMHGGLEAVR</sequence>
<dbReference type="AlphaFoldDB" id="A0A4Y9R259"/>
<evidence type="ECO:0000256" key="1">
    <source>
        <dbReference type="SAM" id="MobiDB-lite"/>
    </source>
</evidence>
<accession>A0A4Y9R259</accession>
<evidence type="ECO:0000259" key="3">
    <source>
        <dbReference type="Pfam" id="PF14344"/>
    </source>
</evidence>
<gene>
    <name evidence="4" type="ORF">E4M00_04510</name>
</gene>
<organism evidence="4 5">
    <name type="scientific">Orlajensenia leifsoniae</name>
    <dbReference type="NCBI Taxonomy" id="2561933"/>
    <lineage>
        <taxon>Bacteria</taxon>
        <taxon>Bacillati</taxon>
        <taxon>Actinomycetota</taxon>
        <taxon>Actinomycetes</taxon>
        <taxon>Micrococcales</taxon>
        <taxon>Microbacteriaceae</taxon>
        <taxon>Orlajensenia</taxon>
    </lineage>
</organism>
<feature type="domain" description="DUF4397" evidence="3">
    <location>
        <begin position="41"/>
        <end position="161"/>
    </location>
</feature>
<feature type="compositionally biased region" description="Gly residues" evidence="1">
    <location>
        <begin position="243"/>
        <end position="252"/>
    </location>
</feature>
<feature type="region of interest" description="Disordered" evidence="1">
    <location>
        <begin position="237"/>
        <end position="257"/>
    </location>
</feature>
<evidence type="ECO:0000256" key="2">
    <source>
        <dbReference type="SAM" id="SignalP"/>
    </source>
</evidence>
<keyword evidence="5" id="KW-1185">Reference proteome</keyword>
<protein>
    <submittedName>
        <fullName evidence="4">DUF4397 domain-containing protein</fullName>
    </submittedName>
</protein>
<dbReference type="Pfam" id="PF14344">
    <property type="entry name" value="DUF4397"/>
    <property type="match status" value="1"/>
</dbReference>
<evidence type="ECO:0000313" key="5">
    <source>
        <dbReference type="Proteomes" id="UP000298127"/>
    </source>
</evidence>
<feature type="chain" id="PRO_5021312121" evidence="2">
    <location>
        <begin position="35"/>
        <end position="270"/>
    </location>
</feature>